<dbReference type="GO" id="GO:0016791">
    <property type="term" value="F:phosphatase activity"/>
    <property type="evidence" value="ECO:0007669"/>
    <property type="project" value="UniProtKB-ARBA"/>
</dbReference>
<reference evidence="1" key="1">
    <citation type="submission" date="2021-01" db="EMBL/GenBank/DDBJ databases">
        <title>Modified the classification status of verrucomicrobia.</title>
        <authorList>
            <person name="Feng X."/>
        </authorList>
    </citation>
    <scope>NUCLEOTIDE SEQUENCE</scope>
    <source>
        <strain evidence="1">KCTC 12986</strain>
    </source>
</reference>
<gene>
    <name evidence="1" type="ORF">JIN78_15850</name>
</gene>
<dbReference type="RefSeq" id="WP_200392980.1">
    <property type="nucleotide sequence ID" value="NZ_JAENIO010000061.1"/>
</dbReference>
<dbReference type="NCBIfam" id="TIGR01484">
    <property type="entry name" value="HAD-SF-IIB"/>
    <property type="match status" value="1"/>
</dbReference>
<dbReference type="Pfam" id="PF08282">
    <property type="entry name" value="Hydrolase_3"/>
    <property type="match status" value="1"/>
</dbReference>
<accession>A0A934RUA2</accession>
<name>A0A934RUA2_9BACT</name>
<dbReference type="EMBL" id="JAENIO010000061">
    <property type="protein sequence ID" value="MBK1835543.1"/>
    <property type="molecule type" value="Genomic_DNA"/>
</dbReference>
<dbReference type="Gene3D" id="3.40.50.1000">
    <property type="entry name" value="HAD superfamily/HAD-like"/>
    <property type="match status" value="2"/>
</dbReference>
<keyword evidence="1" id="KW-0378">Hydrolase</keyword>
<evidence type="ECO:0000313" key="2">
    <source>
        <dbReference type="Proteomes" id="UP000604083"/>
    </source>
</evidence>
<dbReference type="Proteomes" id="UP000604083">
    <property type="component" value="Unassembled WGS sequence"/>
</dbReference>
<dbReference type="InterPro" id="IPR036412">
    <property type="entry name" value="HAD-like_sf"/>
</dbReference>
<dbReference type="InterPro" id="IPR006379">
    <property type="entry name" value="HAD-SF_hydro_IIB"/>
</dbReference>
<protein>
    <submittedName>
        <fullName evidence="1">HAD-IIB family hydrolase</fullName>
    </submittedName>
</protein>
<sequence length="292" mass="32639">MARCFLIGGTASLTQTLPVQALPVIENPRGILAFDFDGTLHWPAHDPPVDPRLCRRIEELREREGMIWGICTGRSLMHLVEGMTGQLPFLPDFVVAREREIYFPGRFGRFVPDPDWNKRCEKDHKRLFKKVRKQLKEVRRYVEETALGRWVEVEGDLAGVVLPHEDEMEGLLAEVGRVCGTSPLLAYERNGVYLRFSHRAYSKGSALQEIARRVSLGAEAVFPAGDNFNDLSMLSSEVTARPLCPQNAVEEVKAFVLQQGGVVGEGEASRGVLAALEEVFAPVERPVPHPVK</sequence>
<proteinExistence type="predicted"/>
<comment type="caution">
    <text evidence="1">The sequence shown here is derived from an EMBL/GenBank/DDBJ whole genome shotgun (WGS) entry which is preliminary data.</text>
</comment>
<keyword evidence="2" id="KW-1185">Reference proteome</keyword>
<dbReference type="AlphaFoldDB" id="A0A934RUA2"/>
<evidence type="ECO:0000313" key="1">
    <source>
        <dbReference type="EMBL" id="MBK1835543.1"/>
    </source>
</evidence>
<dbReference type="SUPFAM" id="SSF56784">
    <property type="entry name" value="HAD-like"/>
    <property type="match status" value="1"/>
</dbReference>
<organism evidence="1 2">
    <name type="scientific">Roseibacillus ishigakijimensis</name>
    <dbReference type="NCBI Taxonomy" id="454146"/>
    <lineage>
        <taxon>Bacteria</taxon>
        <taxon>Pseudomonadati</taxon>
        <taxon>Verrucomicrobiota</taxon>
        <taxon>Verrucomicrobiia</taxon>
        <taxon>Verrucomicrobiales</taxon>
        <taxon>Verrucomicrobiaceae</taxon>
        <taxon>Roseibacillus</taxon>
    </lineage>
</organism>
<dbReference type="InterPro" id="IPR023214">
    <property type="entry name" value="HAD_sf"/>
</dbReference>